<proteinExistence type="predicted"/>
<evidence type="ECO:0000313" key="3">
    <source>
        <dbReference type="EMBL" id="MPC64790.1"/>
    </source>
</evidence>
<feature type="region of interest" description="Disordered" evidence="1">
    <location>
        <begin position="16"/>
        <end position="48"/>
    </location>
</feature>
<keyword evidence="2" id="KW-1133">Transmembrane helix</keyword>
<evidence type="ECO:0000256" key="2">
    <source>
        <dbReference type="SAM" id="Phobius"/>
    </source>
</evidence>
<protein>
    <submittedName>
        <fullName evidence="3">Uncharacterized protein</fullName>
    </submittedName>
</protein>
<organism evidence="3 4">
    <name type="scientific">Portunus trituberculatus</name>
    <name type="common">Swimming crab</name>
    <name type="synonym">Neptunus trituberculatus</name>
    <dbReference type="NCBI Taxonomy" id="210409"/>
    <lineage>
        <taxon>Eukaryota</taxon>
        <taxon>Metazoa</taxon>
        <taxon>Ecdysozoa</taxon>
        <taxon>Arthropoda</taxon>
        <taxon>Crustacea</taxon>
        <taxon>Multicrustacea</taxon>
        <taxon>Malacostraca</taxon>
        <taxon>Eumalacostraca</taxon>
        <taxon>Eucarida</taxon>
        <taxon>Decapoda</taxon>
        <taxon>Pleocyemata</taxon>
        <taxon>Brachyura</taxon>
        <taxon>Eubrachyura</taxon>
        <taxon>Portunoidea</taxon>
        <taxon>Portunidae</taxon>
        <taxon>Portuninae</taxon>
        <taxon>Portunus</taxon>
    </lineage>
</organism>
<accession>A0A5B7GXM9</accession>
<sequence length="260" mass="28162">MTRRNVEWGYLCGGKEQRSGQRGSLGCNTTRSDSDCAVEKPSTAGHCEANDSSLRLKASVGCPVRPHPTSQPCLALPPLASPPHTRLLPAQVKLRGEWISSLMVKQEEKEGGRKGSRQGGRERGTEEVEEEDLGGRERRRPDSEGVRETGKETRREGGREGGKEGDSGSRNSREGGNLFFRSCLAVSLILLVSIVAPSAPAALPDLTMKKRKQATPPPPLPTLHTTHITREQKNKSLGKNKEDGKDKGKCIVVRGTGVIN</sequence>
<name>A0A5B7GXM9_PORTR</name>
<dbReference type="AlphaFoldDB" id="A0A5B7GXM9"/>
<dbReference type="EMBL" id="VSRR010022583">
    <property type="protein sequence ID" value="MPC64790.1"/>
    <property type="molecule type" value="Genomic_DNA"/>
</dbReference>
<dbReference type="Proteomes" id="UP000324222">
    <property type="component" value="Unassembled WGS sequence"/>
</dbReference>
<feature type="compositionally biased region" description="Basic and acidic residues" evidence="1">
    <location>
        <begin position="105"/>
        <end position="126"/>
    </location>
</feature>
<comment type="caution">
    <text evidence="3">The sequence shown here is derived from an EMBL/GenBank/DDBJ whole genome shotgun (WGS) entry which is preliminary data.</text>
</comment>
<feature type="compositionally biased region" description="Basic and acidic residues" evidence="1">
    <location>
        <begin position="133"/>
        <end position="173"/>
    </location>
</feature>
<keyword evidence="2" id="KW-0812">Transmembrane</keyword>
<keyword evidence="4" id="KW-1185">Reference proteome</keyword>
<feature type="compositionally biased region" description="Polar residues" evidence="1">
    <location>
        <begin position="20"/>
        <end position="31"/>
    </location>
</feature>
<feature type="region of interest" description="Disordered" evidence="1">
    <location>
        <begin position="105"/>
        <end position="175"/>
    </location>
</feature>
<evidence type="ECO:0000313" key="4">
    <source>
        <dbReference type="Proteomes" id="UP000324222"/>
    </source>
</evidence>
<gene>
    <name evidence="3" type="ORF">E2C01_058911</name>
</gene>
<reference evidence="3 4" key="1">
    <citation type="submission" date="2019-05" db="EMBL/GenBank/DDBJ databases">
        <title>Another draft genome of Portunus trituberculatus and its Hox gene families provides insights of decapod evolution.</title>
        <authorList>
            <person name="Jeong J.-H."/>
            <person name="Song I."/>
            <person name="Kim S."/>
            <person name="Choi T."/>
            <person name="Kim D."/>
            <person name="Ryu S."/>
            <person name="Kim W."/>
        </authorList>
    </citation>
    <scope>NUCLEOTIDE SEQUENCE [LARGE SCALE GENOMIC DNA]</scope>
    <source>
        <tissue evidence="3">Muscle</tissue>
    </source>
</reference>
<keyword evidence="2" id="KW-0472">Membrane</keyword>
<evidence type="ECO:0000256" key="1">
    <source>
        <dbReference type="SAM" id="MobiDB-lite"/>
    </source>
</evidence>
<feature type="transmembrane region" description="Helical" evidence="2">
    <location>
        <begin position="178"/>
        <end position="203"/>
    </location>
</feature>